<reference evidence="3" key="1">
    <citation type="journal article" date="2023" name="Plant J.">
        <title>Genome sequences and population genomics provide insights into the demographic history, inbreeding, and mutation load of two 'living fossil' tree species of Dipteronia.</title>
        <authorList>
            <person name="Feng Y."/>
            <person name="Comes H.P."/>
            <person name="Chen J."/>
            <person name="Zhu S."/>
            <person name="Lu R."/>
            <person name="Zhang X."/>
            <person name="Li P."/>
            <person name="Qiu J."/>
            <person name="Olsen K.M."/>
            <person name="Qiu Y."/>
        </authorList>
    </citation>
    <scope>NUCLEOTIDE SEQUENCE</scope>
    <source>
        <strain evidence="3">NBL</strain>
    </source>
</reference>
<organism evidence="3 4">
    <name type="scientific">Dipteronia sinensis</name>
    <dbReference type="NCBI Taxonomy" id="43782"/>
    <lineage>
        <taxon>Eukaryota</taxon>
        <taxon>Viridiplantae</taxon>
        <taxon>Streptophyta</taxon>
        <taxon>Embryophyta</taxon>
        <taxon>Tracheophyta</taxon>
        <taxon>Spermatophyta</taxon>
        <taxon>Magnoliopsida</taxon>
        <taxon>eudicotyledons</taxon>
        <taxon>Gunneridae</taxon>
        <taxon>Pentapetalae</taxon>
        <taxon>rosids</taxon>
        <taxon>malvids</taxon>
        <taxon>Sapindales</taxon>
        <taxon>Sapindaceae</taxon>
        <taxon>Hippocastanoideae</taxon>
        <taxon>Acereae</taxon>
        <taxon>Dipteronia</taxon>
    </lineage>
</organism>
<comment type="caution">
    <text evidence="3">The sequence shown here is derived from an EMBL/GenBank/DDBJ whole genome shotgun (WGS) entry which is preliminary data.</text>
</comment>
<sequence length="106" mass="11693">MKQATTLKRAIFSTKNVPPNLAEEPNVTPDGRKLSEVFKRHDADGDGRLSRAEIKKAFDELGALIPAYRAYRGLNHADGNGDGFVDMNELKDLVQYAENHGYTGST</sequence>
<dbReference type="PROSITE" id="PS50222">
    <property type="entry name" value="EF_HAND_2"/>
    <property type="match status" value="2"/>
</dbReference>
<feature type="domain" description="EF-hand" evidence="2">
    <location>
        <begin position="29"/>
        <end position="64"/>
    </location>
</feature>
<feature type="domain" description="EF-hand" evidence="2">
    <location>
        <begin position="75"/>
        <end position="100"/>
    </location>
</feature>
<dbReference type="GO" id="GO:0005509">
    <property type="term" value="F:calcium ion binding"/>
    <property type="evidence" value="ECO:0007669"/>
    <property type="project" value="InterPro"/>
</dbReference>
<dbReference type="AlphaFoldDB" id="A0AAE0B7G3"/>
<keyword evidence="4" id="KW-1185">Reference proteome</keyword>
<dbReference type="CDD" id="cd00051">
    <property type="entry name" value="EFh"/>
    <property type="match status" value="1"/>
</dbReference>
<evidence type="ECO:0000313" key="3">
    <source>
        <dbReference type="EMBL" id="KAK3231418.1"/>
    </source>
</evidence>
<dbReference type="Proteomes" id="UP001281410">
    <property type="component" value="Unassembled WGS sequence"/>
</dbReference>
<dbReference type="SMART" id="SM00054">
    <property type="entry name" value="EFh"/>
    <property type="match status" value="2"/>
</dbReference>
<dbReference type="Pfam" id="PF13499">
    <property type="entry name" value="EF-hand_7"/>
    <property type="match status" value="1"/>
</dbReference>
<name>A0AAE0B7G3_9ROSI</name>
<accession>A0AAE0B7G3</accession>
<dbReference type="Gene3D" id="1.10.238.10">
    <property type="entry name" value="EF-hand"/>
    <property type="match status" value="1"/>
</dbReference>
<evidence type="ECO:0000256" key="1">
    <source>
        <dbReference type="ARBA" id="ARBA00022837"/>
    </source>
</evidence>
<dbReference type="InterPro" id="IPR002048">
    <property type="entry name" value="EF_hand_dom"/>
</dbReference>
<proteinExistence type="predicted"/>
<evidence type="ECO:0000259" key="2">
    <source>
        <dbReference type="PROSITE" id="PS50222"/>
    </source>
</evidence>
<dbReference type="InterPro" id="IPR018247">
    <property type="entry name" value="EF_Hand_1_Ca_BS"/>
</dbReference>
<dbReference type="PROSITE" id="PS00018">
    <property type="entry name" value="EF_HAND_1"/>
    <property type="match status" value="2"/>
</dbReference>
<gene>
    <name evidence="3" type="ORF">Dsin_003299</name>
</gene>
<dbReference type="SUPFAM" id="SSF47473">
    <property type="entry name" value="EF-hand"/>
    <property type="match status" value="1"/>
</dbReference>
<keyword evidence="1" id="KW-0106">Calcium</keyword>
<evidence type="ECO:0000313" key="4">
    <source>
        <dbReference type="Proteomes" id="UP001281410"/>
    </source>
</evidence>
<dbReference type="InterPro" id="IPR011992">
    <property type="entry name" value="EF-hand-dom_pair"/>
</dbReference>
<protein>
    <recommendedName>
        <fullName evidence="2">EF-hand domain-containing protein</fullName>
    </recommendedName>
</protein>
<dbReference type="EMBL" id="JANJYJ010000001">
    <property type="protein sequence ID" value="KAK3231418.1"/>
    <property type="molecule type" value="Genomic_DNA"/>
</dbReference>